<dbReference type="Proteomes" id="UP000247523">
    <property type="component" value="Unassembled WGS sequence"/>
</dbReference>
<gene>
    <name evidence="1" type="ORF">C8E03_1292</name>
</gene>
<proteinExistence type="predicted"/>
<accession>A0A318EL45</accession>
<dbReference type="AlphaFoldDB" id="A0A318EL45"/>
<protein>
    <submittedName>
        <fullName evidence="1">Immunity protein 50 of polymorphic toxin system</fullName>
    </submittedName>
</protein>
<name>A0A318EL45_9FIRM</name>
<dbReference type="InterPro" id="IPR028957">
    <property type="entry name" value="Imm50"/>
</dbReference>
<dbReference type="EMBL" id="QICS01000029">
    <property type="protein sequence ID" value="PXV84491.1"/>
    <property type="molecule type" value="Genomic_DNA"/>
</dbReference>
<reference evidence="1 2" key="1">
    <citation type="submission" date="2018-05" db="EMBL/GenBank/DDBJ databases">
        <title>Genomic Encyclopedia of Type Strains, Phase IV (KMG-IV): sequencing the most valuable type-strain genomes for metagenomic binning, comparative biology and taxonomic classification.</title>
        <authorList>
            <person name="Goeker M."/>
        </authorList>
    </citation>
    <scope>NUCLEOTIDE SEQUENCE [LARGE SCALE GENOMIC DNA]</scope>
    <source>
        <strain evidence="1 2">DSM 28816</strain>
    </source>
</reference>
<sequence length="137" mass="15997">MYEWFDNGFVINNIFENQNIFIGSEVDNINYRPLSGIVTMEILTKCDVINPPKKWEKWDFVTVNIELAGIEEFNAKTNSGKMVLNEIVISKEDEQYILEITGKDKSNIVCKFVIGRVHNLIPMVYKPEWERYESSLI</sequence>
<evidence type="ECO:0000313" key="1">
    <source>
        <dbReference type="EMBL" id="PXV84491.1"/>
    </source>
</evidence>
<dbReference type="RefSeq" id="WP_110292080.1">
    <property type="nucleotide sequence ID" value="NZ_QICS01000029.1"/>
</dbReference>
<dbReference type="Pfam" id="PF15594">
    <property type="entry name" value="Imm50"/>
    <property type="match status" value="1"/>
</dbReference>
<evidence type="ECO:0000313" key="2">
    <source>
        <dbReference type="Proteomes" id="UP000247523"/>
    </source>
</evidence>
<organism evidence="1 2">
    <name type="scientific">Lachnotalea glycerini</name>
    <dbReference type="NCBI Taxonomy" id="1763509"/>
    <lineage>
        <taxon>Bacteria</taxon>
        <taxon>Bacillati</taxon>
        <taxon>Bacillota</taxon>
        <taxon>Clostridia</taxon>
        <taxon>Lachnospirales</taxon>
        <taxon>Lachnospiraceae</taxon>
        <taxon>Lachnotalea</taxon>
    </lineage>
</organism>
<comment type="caution">
    <text evidence="1">The sequence shown here is derived from an EMBL/GenBank/DDBJ whole genome shotgun (WGS) entry which is preliminary data.</text>
</comment>